<reference evidence="2 3" key="1">
    <citation type="journal article" date="2021" name="Nat. Commun.">
        <title>Genetic determinants of endophytism in the Arabidopsis root mycobiome.</title>
        <authorList>
            <person name="Mesny F."/>
            <person name="Miyauchi S."/>
            <person name="Thiergart T."/>
            <person name="Pickel B."/>
            <person name="Atanasova L."/>
            <person name="Karlsson M."/>
            <person name="Huettel B."/>
            <person name="Barry K.W."/>
            <person name="Haridas S."/>
            <person name="Chen C."/>
            <person name="Bauer D."/>
            <person name="Andreopoulos W."/>
            <person name="Pangilinan J."/>
            <person name="LaButti K."/>
            <person name="Riley R."/>
            <person name="Lipzen A."/>
            <person name="Clum A."/>
            <person name="Drula E."/>
            <person name="Henrissat B."/>
            <person name="Kohler A."/>
            <person name="Grigoriev I.V."/>
            <person name="Martin F.M."/>
            <person name="Hacquard S."/>
        </authorList>
    </citation>
    <scope>NUCLEOTIDE SEQUENCE [LARGE SCALE GENOMIC DNA]</scope>
    <source>
        <strain evidence="2 3">MPI-CAGE-CH-0241</strain>
    </source>
</reference>
<organism evidence="2 3">
    <name type="scientific">Thelonectria olida</name>
    <dbReference type="NCBI Taxonomy" id="1576542"/>
    <lineage>
        <taxon>Eukaryota</taxon>
        <taxon>Fungi</taxon>
        <taxon>Dikarya</taxon>
        <taxon>Ascomycota</taxon>
        <taxon>Pezizomycotina</taxon>
        <taxon>Sordariomycetes</taxon>
        <taxon>Hypocreomycetidae</taxon>
        <taxon>Hypocreales</taxon>
        <taxon>Nectriaceae</taxon>
        <taxon>Thelonectria</taxon>
    </lineage>
</organism>
<dbReference type="EMBL" id="JAGPYM010000006">
    <property type="protein sequence ID" value="KAH6893254.1"/>
    <property type="molecule type" value="Genomic_DNA"/>
</dbReference>
<accession>A0A9P8W7T0</accession>
<dbReference type="AlphaFoldDB" id="A0A9P8W7T0"/>
<name>A0A9P8W7T0_9HYPO</name>
<evidence type="ECO:0000313" key="3">
    <source>
        <dbReference type="Proteomes" id="UP000777438"/>
    </source>
</evidence>
<dbReference type="OrthoDB" id="5042684at2759"/>
<protein>
    <submittedName>
        <fullName evidence="2">Uncharacterized protein</fullName>
    </submittedName>
</protein>
<feature type="compositionally biased region" description="Basic and acidic residues" evidence="1">
    <location>
        <begin position="9"/>
        <end position="24"/>
    </location>
</feature>
<feature type="region of interest" description="Disordered" evidence="1">
    <location>
        <begin position="1"/>
        <end position="24"/>
    </location>
</feature>
<proteinExistence type="predicted"/>
<gene>
    <name evidence="2" type="ORF">B0T10DRAFT_268982</name>
</gene>
<evidence type="ECO:0000313" key="2">
    <source>
        <dbReference type="EMBL" id="KAH6893254.1"/>
    </source>
</evidence>
<comment type="caution">
    <text evidence="2">The sequence shown here is derived from an EMBL/GenBank/DDBJ whole genome shotgun (WGS) entry which is preliminary data.</text>
</comment>
<sequence>MAGITQPDNHTHRALEPRLKERPRSQKIARVDQFFTFSRRDTMSDFDAPTSPERTVRIKTTQTLVLRAGTRQVRINLDAEVMTAVFPAWPVIAGQGRSGTCKIKNVSFDEPEAEFAIKLLVRIAHGEHQLQKSLETATAKQLFYVGEVWMWFGEPKVLHNTNAPFLPTNMIVKGVENLISKAEGLHKVQDWLLLGMVGERFYLESVIQAVCETIILSYRADGQMVVDKTLESMTPSQFIAIRELYPNPAAFSAYRLTQIEAIFDGIRSLVDQHEQFENGILPSPAKSEGGVSRFQMCPACEYPEIDDLLEGLMAEGLWPLCVKSYQ</sequence>
<dbReference type="Proteomes" id="UP000777438">
    <property type="component" value="Unassembled WGS sequence"/>
</dbReference>
<keyword evidence="3" id="KW-1185">Reference proteome</keyword>
<evidence type="ECO:0000256" key="1">
    <source>
        <dbReference type="SAM" id="MobiDB-lite"/>
    </source>
</evidence>